<feature type="chain" id="PRO_5038407372" description="Repetin" evidence="2">
    <location>
        <begin position="26"/>
        <end position="201"/>
    </location>
</feature>
<name>A0A6N7KMI0_9ACTN</name>
<evidence type="ECO:0000256" key="1">
    <source>
        <dbReference type="SAM" id="MobiDB-lite"/>
    </source>
</evidence>
<dbReference type="EMBL" id="WBOF01000001">
    <property type="protein sequence ID" value="MQS11354.1"/>
    <property type="molecule type" value="Genomic_DNA"/>
</dbReference>
<keyword evidence="4" id="KW-1185">Reference proteome</keyword>
<evidence type="ECO:0000313" key="4">
    <source>
        <dbReference type="Proteomes" id="UP000450000"/>
    </source>
</evidence>
<dbReference type="Proteomes" id="UP000450000">
    <property type="component" value="Unassembled WGS sequence"/>
</dbReference>
<organism evidence="3 4">
    <name type="scientific">Streptomyces kaniharaensis</name>
    <dbReference type="NCBI Taxonomy" id="212423"/>
    <lineage>
        <taxon>Bacteria</taxon>
        <taxon>Bacillati</taxon>
        <taxon>Actinomycetota</taxon>
        <taxon>Actinomycetes</taxon>
        <taxon>Kitasatosporales</taxon>
        <taxon>Streptomycetaceae</taxon>
        <taxon>Streptomyces</taxon>
    </lineage>
</organism>
<evidence type="ECO:0000313" key="3">
    <source>
        <dbReference type="EMBL" id="MQS11354.1"/>
    </source>
</evidence>
<reference evidence="3 4" key="1">
    <citation type="submission" date="2019-09" db="EMBL/GenBank/DDBJ databases">
        <title>Genome Sequences of Streptomyces kaniharaensis ATCC 21070.</title>
        <authorList>
            <person name="Zhu W."/>
            <person name="De Crecy-Lagard V."/>
            <person name="Richards N.G."/>
        </authorList>
    </citation>
    <scope>NUCLEOTIDE SEQUENCE [LARGE SCALE GENOMIC DNA]</scope>
    <source>
        <strain evidence="3 4">SF-557</strain>
    </source>
</reference>
<evidence type="ECO:0000256" key="2">
    <source>
        <dbReference type="SAM" id="SignalP"/>
    </source>
</evidence>
<feature type="region of interest" description="Disordered" evidence="1">
    <location>
        <begin position="25"/>
        <end position="45"/>
    </location>
</feature>
<accession>A0A6N7KMI0</accession>
<proteinExistence type="predicted"/>
<protein>
    <recommendedName>
        <fullName evidence="5">Repetin</fullName>
    </recommendedName>
</protein>
<gene>
    <name evidence="3" type="ORF">F7Q99_03365</name>
</gene>
<evidence type="ECO:0008006" key="5">
    <source>
        <dbReference type="Google" id="ProtNLM"/>
    </source>
</evidence>
<dbReference type="AlphaFoldDB" id="A0A6N7KMI0"/>
<keyword evidence="2" id="KW-0732">Signal</keyword>
<comment type="caution">
    <text evidence="3">The sequence shown here is derived from an EMBL/GenBank/DDBJ whole genome shotgun (WGS) entry which is preliminary data.</text>
</comment>
<feature type="signal peptide" evidence="2">
    <location>
        <begin position="1"/>
        <end position="25"/>
    </location>
</feature>
<sequence length="201" mass="20732">MHTRIRTAIAAATAALALATLTAAAPAPAPGSDSDHHTRPASVSGTGRISYAFSPSDEIWFTVDAQAAPFTHPFPGVDKLEHGLPTDARGTVRWSHRDASTGTVYRAEAAVDCLVTGGPVATLTAVVTTSDIGNVGERIGLSIYDGHGRSRLGFSWGIGNLDVDAAGRPRPAVTGTCMAPAPFAPVVNGGFTVHHTELPTQ</sequence>